<dbReference type="Pfam" id="PF13650">
    <property type="entry name" value="Asp_protease_2"/>
    <property type="match status" value="1"/>
</dbReference>
<feature type="compositionally biased region" description="Basic and acidic residues" evidence="10">
    <location>
        <begin position="143"/>
        <end position="153"/>
    </location>
</feature>
<dbReference type="PANTHER" id="PTHR37984">
    <property type="entry name" value="PROTEIN CBG26694"/>
    <property type="match status" value="1"/>
</dbReference>
<dbReference type="AlphaFoldDB" id="A0A3Q7I4L7"/>
<feature type="region of interest" description="Disordered" evidence="10">
    <location>
        <begin position="143"/>
        <end position="200"/>
    </location>
</feature>
<evidence type="ECO:0000313" key="13">
    <source>
        <dbReference type="Proteomes" id="UP000004994"/>
    </source>
</evidence>
<keyword evidence="9" id="KW-0863">Zinc-finger</keyword>
<reference evidence="12" key="1">
    <citation type="journal article" date="2012" name="Nature">
        <title>The tomato genome sequence provides insights into fleshy fruit evolution.</title>
        <authorList>
            <consortium name="Tomato Genome Consortium"/>
        </authorList>
    </citation>
    <scope>NUCLEOTIDE SEQUENCE [LARGE SCALE GENOMIC DNA]</scope>
    <source>
        <strain evidence="12">cv. Heinz 1706</strain>
    </source>
</reference>
<keyword evidence="13" id="KW-1185">Reference proteome</keyword>
<dbReference type="InterPro" id="IPR050951">
    <property type="entry name" value="Retrovirus_Pol_polyprotein"/>
</dbReference>
<evidence type="ECO:0000256" key="5">
    <source>
        <dbReference type="ARBA" id="ARBA00022750"/>
    </source>
</evidence>
<feature type="compositionally biased region" description="Polar residues" evidence="10">
    <location>
        <begin position="161"/>
        <end position="190"/>
    </location>
</feature>
<keyword evidence="6" id="KW-0378">Hydrolase</keyword>
<dbReference type="InterPro" id="IPR043128">
    <property type="entry name" value="Rev_trsase/Diguanyl_cyclase"/>
</dbReference>
<dbReference type="Pfam" id="PF17919">
    <property type="entry name" value="RT_RNaseH_2"/>
    <property type="match status" value="1"/>
</dbReference>
<dbReference type="InterPro" id="IPR021109">
    <property type="entry name" value="Peptidase_aspartic_dom_sf"/>
</dbReference>
<keyword evidence="7" id="KW-0238">DNA-binding</keyword>
<dbReference type="PROSITE" id="PS50158">
    <property type="entry name" value="ZF_CCHC"/>
    <property type="match status" value="1"/>
</dbReference>
<dbReference type="InParanoid" id="A0A3Q7I4L7"/>
<dbReference type="Gene3D" id="3.10.10.10">
    <property type="entry name" value="HIV Type 1 Reverse Transcriptase, subunit A, domain 1"/>
    <property type="match status" value="1"/>
</dbReference>
<name>A0A3Q7I4L7_SOLLC</name>
<dbReference type="SUPFAM" id="SSF56672">
    <property type="entry name" value="DNA/RNA polymerases"/>
    <property type="match status" value="1"/>
</dbReference>
<proteinExistence type="predicted"/>
<dbReference type="GO" id="GO:0004190">
    <property type="term" value="F:aspartic-type endopeptidase activity"/>
    <property type="evidence" value="ECO:0007669"/>
    <property type="project" value="UniProtKB-KW"/>
</dbReference>
<dbReference type="Pfam" id="PF00078">
    <property type="entry name" value="RVT_1"/>
    <property type="match status" value="1"/>
</dbReference>
<evidence type="ECO:0000256" key="9">
    <source>
        <dbReference type="PROSITE-ProRule" id="PRU00047"/>
    </source>
</evidence>
<keyword evidence="9" id="KW-0479">Metal-binding</keyword>
<dbReference type="PANTHER" id="PTHR37984:SF5">
    <property type="entry name" value="PROTEIN NYNRIN-LIKE"/>
    <property type="match status" value="1"/>
</dbReference>
<protein>
    <recommendedName>
        <fullName evidence="11">CCHC-type domain-containing protein</fullName>
    </recommendedName>
</protein>
<dbReference type="FunFam" id="3.30.70.270:FF:000026">
    <property type="entry name" value="Transposon Ty3-G Gag-Pol polyprotein"/>
    <property type="match status" value="1"/>
</dbReference>
<dbReference type="CDD" id="cd00303">
    <property type="entry name" value="retropepsin_like"/>
    <property type="match status" value="1"/>
</dbReference>
<dbReference type="Gramene" id="Solyc09g061797.1.1">
    <property type="protein sequence ID" value="Solyc09g061797.1.1"/>
    <property type="gene ID" value="Solyc09g061797.1"/>
</dbReference>
<dbReference type="SUPFAM" id="SSF50630">
    <property type="entry name" value="Acid proteases"/>
    <property type="match status" value="1"/>
</dbReference>
<keyword evidence="8" id="KW-0511">Multifunctional enzyme</keyword>
<evidence type="ECO:0000256" key="6">
    <source>
        <dbReference type="ARBA" id="ARBA00022759"/>
    </source>
</evidence>
<dbReference type="GO" id="GO:0004519">
    <property type="term" value="F:endonuclease activity"/>
    <property type="evidence" value="ECO:0007669"/>
    <property type="project" value="UniProtKB-KW"/>
</dbReference>
<evidence type="ECO:0000256" key="3">
    <source>
        <dbReference type="ARBA" id="ARBA00022695"/>
    </source>
</evidence>
<dbReference type="OMA" id="FANTMCI"/>
<keyword evidence="2" id="KW-0808">Transferase</keyword>
<dbReference type="GO" id="GO:0003677">
    <property type="term" value="F:DNA binding"/>
    <property type="evidence" value="ECO:0007669"/>
    <property type="project" value="UniProtKB-KW"/>
</dbReference>
<reference evidence="12" key="2">
    <citation type="submission" date="2019-01" db="UniProtKB">
        <authorList>
            <consortium name="EnsemblPlants"/>
        </authorList>
    </citation>
    <scope>IDENTIFICATION</scope>
    <source>
        <strain evidence="12">cv. Heinz 1706</strain>
    </source>
</reference>
<keyword evidence="9" id="KW-0862">Zinc</keyword>
<dbReference type="EnsemblPlants" id="Solyc09g061797.1.1">
    <property type="protein sequence ID" value="Solyc09g061797.1.1"/>
    <property type="gene ID" value="Solyc09g061797.1"/>
</dbReference>
<dbReference type="Proteomes" id="UP000004994">
    <property type="component" value="Chromosome 9"/>
</dbReference>
<dbReference type="InterPro" id="IPR001878">
    <property type="entry name" value="Znf_CCHC"/>
</dbReference>
<evidence type="ECO:0000259" key="11">
    <source>
        <dbReference type="PROSITE" id="PS50158"/>
    </source>
</evidence>
<dbReference type="FunFam" id="3.30.70.270:FF:000003">
    <property type="entry name" value="Transposon Ty3-G Gag-Pol polyprotein"/>
    <property type="match status" value="1"/>
</dbReference>
<keyword evidence="4" id="KW-0540">Nuclease</keyword>
<keyword evidence="5" id="KW-0064">Aspartyl protease</keyword>
<keyword evidence="1" id="KW-0645">Protease</keyword>
<organism evidence="12">
    <name type="scientific">Solanum lycopersicum</name>
    <name type="common">Tomato</name>
    <name type="synonym">Lycopersicon esculentum</name>
    <dbReference type="NCBI Taxonomy" id="4081"/>
    <lineage>
        <taxon>Eukaryota</taxon>
        <taxon>Viridiplantae</taxon>
        <taxon>Streptophyta</taxon>
        <taxon>Embryophyta</taxon>
        <taxon>Tracheophyta</taxon>
        <taxon>Spermatophyta</taxon>
        <taxon>Magnoliopsida</taxon>
        <taxon>eudicotyledons</taxon>
        <taxon>Gunneridae</taxon>
        <taxon>Pentapetalae</taxon>
        <taxon>asterids</taxon>
        <taxon>lamiids</taxon>
        <taxon>Solanales</taxon>
        <taxon>Solanaceae</taxon>
        <taxon>Solanoideae</taxon>
        <taxon>Solaneae</taxon>
        <taxon>Solanum</taxon>
        <taxon>Solanum subgen. Lycopersicon</taxon>
    </lineage>
</organism>
<evidence type="ECO:0000256" key="10">
    <source>
        <dbReference type="SAM" id="MobiDB-lite"/>
    </source>
</evidence>
<keyword evidence="3" id="KW-0548">Nucleotidyltransferase</keyword>
<dbReference type="CDD" id="cd01647">
    <property type="entry name" value="RT_LTR"/>
    <property type="match status" value="1"/>
</dbReference>
<dbReference type="GO" id="GO:0008270">
    <property type="term" value="F:zinc ion binding"/>
    <property type="evidence" value="ECO:0007669"/>
    <property type="project" value="UniProtKB-KW"/>
</dbReference>
<evidence type="ECO:0000256" key="8">
    <source>
        <dbReference type="ARBA" id="ARBA00023268"/>
    </source>
</evidence>
<dbReference type="SUPFAM" id="SSF57756">
    <property type="entry name" value="Retrovirus zinc finger-like domains"/>
    <property type="match status" value="1"/>
</dbReference>
<dbReference type="InterPro" id="IPR043502">
    <property type="entry name" value="DNA/RNA_pol_sf"/>
</dbReference>
<evidence type="ECO:0000256" key="4">
    <source>
        <dbReference type="ARBA" id="ARBA00022722"/>
    </source>
</evidence>
<keyword evidence="6" id="KW-0255">Endonuclease</keyword>
<feature type="domain" description="CCHC-type" evidence="11">
    <location>
        <begin position="206"/>
        <end position="221"/>
    </location>
</feature>
<dbReference type="GO" id="GO:0016779">
    <property type="term" value="F:nucleotidyltransferase activity"/>
    <property type="evidence" value="ECO:0007669"/>
    <property type="project" value="UniProtKB-KW"/>
</dbReference>
<sequence length="713" mass="81010">MESYFEHVDMHTEAAKIWTTAMYLTDTSMLWWRRKKADMERGACQIDDWEQFKTELKRQFYPQNVVHEARRRLRELKQTSSIRDYVKEFTKLTLQIPSLTSEDLLFYFLDGLQNWAKQELQRRQVHDVDEAIAVAESLNDFRGDAAKGRDNRSRTIPPKVDNNNRGRSRPNTNQSNDTRSNPRDQPSNFRKNYEDRKRGAPQREGCYICGETTHAARYCPSLRKLSAMVAAEKQQEKAAAQASSSAGEKRGQSSGADKGKNVVVGMFNHMALISYISIAALAAKPAGVRPRESLFIDAKLNGKDVRIMVDTGATHNFVTEQKAKELGLNYVASNTKLKTVNATPTTVNGFAAAVPIELGEWAGQTDFTIAPMDVFDIILGLDFWYEVNAFISPRHNQLHISDVGGSCVVSLIRVPQTGMQLSAMQIIKGFKRGEPTFIATLIEDAGSCDEAVPLPPCIKHVLSSNKDVMPVELPQWLPPRREPKTACVTRYGAFDWLVMPFGLTNAPAMFCTLMNRLFLSYLDQFVVVYLDDIVVYSDNMEDHVEHLCKVFEIPRNNELYVKREKCSFAQPIVRFLGHTISHGKIQMNSDKIAAINNWEAPTKVPELRSFLGLANYYRRFIFNYSAYAAPLTDLLKKDRAWNWSAACQTAFERLKLAVTQEPMLALPDFSKPFEVHTDASDFTIGGFRREMGEKLENGEKQEMRVSRWGFQRV</sequence>
<dbReference type="Gene3D" id="2.40.70.10">
    <property type="entry name" value="Acid Proteases"/>
    <property type="match status" value="1"/>
</dbReference>
<evidence type="ECO:0000256" key="1">
    <source>
        <dbReference type="ARBA" id="ARBA00022670"/>
    </source>
</evidence>
<dbReference type="GO" id="GO:0006508">
    <property type="term" value="P:proteolysis"/>
    <property type="evidence" value="ECO:0007669"/>
    <property type="project" value="UniProtKB-KW"/>
</dbReference>
<dbReference type="InterPro" id="IPR000477">
    <property type="entry name" value="RT_dom"/>
</dbReference>
<accession>A0A3Q7I4L7</accession>
<evidence type="ECO:0000256" key="2">
    <source>
        <dbReference type="ARBA" id="ARBA00022679"/>
    </source>
</evidence>
<feature type="region of interest" description="Disordered" evidence="10">
    <location>
        <begin position="239"/>
        <end position="259"/>
    </location>
</feature>
<evidence type="ECO:0000313" key="12">
    <source>
        <dbReference type="EnsemblPlants" id="Solyc09g061797.1.1"/>
    </source>
</evidence>
<dbReference type="Pfam" id="PF03732">
    <property type="entry name" value="Retrotrans_gag"/>
    <property type="match status" value="1"/>
</dbReference>
<evidence type="ECO:0000256" key="7">
    <source>
        <dbReference type="ARBA" id="ARBA00023125"/>
    </source>
</evidence>
<dbReference type="InterPro" id="IPR041577">
    <property type="entry name" value="RT_RNaseH_2"/>
</dbReference>
<dbReference type="Gene3D" id="3.30.70.270">
    <property type="match status" value="2"/>
</dbReference>
<dbReference type="InterPro" id="IPR005162">
    <property type="entry name" value="Retrotrans_gag_dom"/>
</dbReference>
<dbReference type="InterPro" id="IPR036875">
    <property type="entry name" value="Znf_CCHC_sf"/>
</dbReference>